<sequence length="965" mass="112202">MQLTPYHAKFFAYDLNRQLPANDIGKLTASLQDAQVDLNPHQVEAALFAFQSPLSNGAILADEVGLGKTIEAGIILSQQWAERKRKLIIICPANLRKQWNQELLDKFFLPSIILEAKSFNQSIKDGNLNPFDVLDNIVICSFQFARAKAAYLENTAWDLVVIDEAHRLRNVYKSSNRIGNTLKDTLSNRKKVLLTATPLQNSILELYGLVSIIDDYAFGDLKSFKTKYSRQLEEEDYTELKKRLQAFCKRTLRRQVLSYINYTERKAIREEFTPNEDEHLLYTWVSEYLQRPKLYALPNSQRQLMTLILRKLLASSTYAIYGTLDSLVIRLEKLLQKNESNLISNIETDYELLSEIQDEWFNEEEEEITVVEETLPDEDIEAIKFEIQDLKKFRDLAYSIKINSKANHLFTALEKAFVELRKLGANEKALIFTESRRTQEYLNTTLTAQGYNVVLFNGVNNDPLSNRIYKKWLLDHKNSDKITGSPTADKRAALVDYFRNEATIMIATEAAAEGVNLQFCSLLVNYDLPWNPQRIEQRIGRCHRYGQKYDVVVVNFLNKKNAADIRVYELLDEKFRLFSGVFGASDDILGTIGNGVDFEKRIAQIYNDCRTPEEIQKAFDDLQLELQPEINQKMQSVRSTLLEKFDEEVRDKLRVDYENAKAYLNTFEQKLWKTTRFYLNDYASFIDNEYSFTLHKNPFPEEQIHSGPYMILKSEGAKKKTDFYVPDDTNVYRIGHKLAQRILRECTKLETPVAEVVFDYTNTNTKITVLEEYVGCSGWMQIEQLSIHSFGNEDYNLIACVVENGDVIESEIAERLFSLNAVVLGKEELPNKVLPVFEEILHQQKQSIISMNTERNKDFFDTEMDKLEQWAEDMKIGLEKEIKDLDAEIKLRKSEAKKILNLESKVRAQRSIKELEKKRSEKRQRLFVAQDDIDNRKEELLSDIEERLQQSIDKKEIFSIKWRMI</sequence>
<dbReference type="PROSITE" id="PS51194">
    <property type="entry name" value="HELICASE_CTER"/>
    <property type="match status" value="1"/>
</dbReference>
<evidence type="ECO:0000256" key="1">
    <source>
        <dbReference type="ARBA" id="ARBA00022741"/>
    </source>
</evidence>
<dbReference type="Pfam" id="PF00176">
    <property type="entry name" value="SNF2-rel_dom"/>
    <property type="match status" value="1"/>
</dbReference>
<dbReference type="CDD" id="cd18011">
    <property type="entry name" value="DEXDc_RapA"/>
    <property type="match status" value="1"/>
</dbReference>
<evidence type="ECO:0000256" key="3">
    <source>
        <dbReference type="ARBA" id="ARBA00022806"/>
    </source>
</evidence>
<dbReference type="PROSITE" id="PS51192">
    <property type="entry name" value="HELICASE_ATP_BIND_1"/>
    <property type="match status" value="1"/>
</dbReference>
<evidence type="ECO:0000313" key="8">
    <source>
        <dbReference type="EMBL" id="SHF56262.1"/>
    </source>
</evidence>
<dbReference type="Proteomes" id="UP000184509">
    <property type="component" value="Unassembled WGS sequence"/>
</dbReference>
<dbReference type="RefSeq" id="WP_073402019.1">
    <property type="nucleotide sequence ID" value="NZ_FQTV01000010.1"/>
</dbReference>
<dbReference type="SMART" id="SM00487">
    <property type="entry name" value="DEXDc"/>
    <property type="match status" value="1"/>
</dbReference>
<dbReference type="InterPro" id="IPR014001">
    <property type="entry name" value="Helicase_ATP-bd"/>
</dbReference>
<protein>
    <submittedName>
        <fullName evidence="8">Helicase conserved C-terminal domain-containing protein</fullName>
    </submittedName>
</protein>
<gene>
    <name evidence="8" type="ORF">SAMN05444405_110100</name>
</gene>
<dbReference type="GO" id="GO:0005524">
    <property type="term" value="F:ATP binding"/>
    <property type="evidence" value="ECO:0007669"/>
    <property type="project" value="UniProtKB-KW"/>
</dbReference>
<dbReference type="InterPro" id="IPR027417">
    <property type="entry name" value="P-loop_NTPase"/>
</dbReference>
<evidence type="ECO:0000259" key="6">
    <source>
        <dbReference type="PROSITE" id="PS51192"/>
    </source>
</evidence>
<dbReference type="AlphaFoldDB" id="A0A1M5CPC8"/>
<keyword evidence="2" id="KW-0378">Hydrolase</keyword>
<dbReference type="GO" id="GO:0004386">
    <property type="term" value="F:helicase activity"/>
    <property type="evidence" value="ECO:0007669"/>
    <property type="project" value="UniProtKB-KW"/>
</dbReference>
<feature type="domain" description="Helicase ATP-binding" evidence="6">
    <location>
        <begin position="49"/>
        <end position="216"/>
    </location>
</feature>
<keyword evidence="5" id="KW-0175">Coiled coil</keyword>
<keyword evidence="3 8" id="KW-0347">Helicase</keyword>
<evidence type="ECO:0000256" key="2">
    <source>
        <dbReference type="ARBA" id="ARBA00022801"/>
    </source>
</evidence>
<dbReference type="CDD" id="cd18793">
    <property type="entry name" value="SF2_C_SNF"/>
    <property type="match status" value="1"/>
</dbReference>
<keyword evidence="9" id="KW-1185">Reference proteome</keyword>
<dbReference type="Pfam" id="PF00271">
    <property type="entry name" value="Helicase_C"/>
    <property type="match status" value="1"/>
</dbReference>
<evidence type="ECO:0000256" key="5">
    <source>
        <dbReference type="SAM" id="Coils"/>
    </source>
</evidence>
<dbReference type="SMART" id="SM00490">
    <property type="entry name" value="HELICc"/>
    <property type="match status" value="1"/>
</dbReference>
<organism evidence="8 9">
    <name type="scientific">Bacteroides luti</name>
    <dbReference type="NCBI Taxonomy" id="1297750"/>
    <lineage>
        <taxon>Bacteria</taxon>
        <taxon>Pseudomonadati</taxon>
        <taxon>Bacteroidota</taxon>
        <taxon>Bacteroidia</taxon>
        <taxon>Bacteroidales</taxon>
        <taxon>Bacteroidaceae</taxon>
        <taxon>Bacteroides</taxon>
    </lineage>
</organism>
<keyword evidence="1" id="KW-0547">Nucleotide-binding</keyword>
<name>A0A1M5CPC8_9BACE</name>
<dbReference type="GO" id="GO:0016787">
    <property type="term" value="F:hydrolase activity"/>
    <property type="evidence" value="ECO:0007669"/>
    <property type="project" value="UniProtKB-KW"/>
</dbReference>
<dbReference type="Gene3D" id="3.40.50.10810">
    <property type="entry name" value="Tandem AAA-ATPase domain"/>
    <property type="match status" value="1"/>
</dbReference>
<proteinExistence type="predicted"/>
<feature type="domain" description="Helicase C-terminal" evidence="7">
    <location>
        <begin position="412"/>
        <end position="623"/>
    </location>
</feature>
<evidence type="ECO:0000256" key="4">
    <source>
        <dbReference type="ARBA" id="ARBA00022840"/>
    </source>
</evidence>
<dbReference type="OrthoDB" id="9760715at2"/>
<dbReference type="EMBL" id="FQTV01000010">
    <property type="protein sequence ID" value="SHF56262.1"/>
    <property type="molecule type" value="Genomic_DNA"/>
</dbReference>
<dbReference type="InterPro" id="IPR000330">
    <property type="entry name" value="SNF2_N"/>
</dbReference>
<dbReference type="PANTHER" id="PTHR45766">
    <property type="entry name" value="DNA ANNEALING HELICASE AND ENDONUCLEASE ZRANB3 FAMILY MEMBER"/>
    <property type="match status" value="1"/>
</dbReference>
<dbReference type="InterPro" id="IPR049730">
    <property type="entry name" value="SNF2/RAD54-like_C"/>
</dbReference>
<dbReference type="InterPro" id="IPR001650">
    <property type="entry name" value="Helicase_C-like"/>
</dbReference>
<evidence type="ECO:0000313" key="9">
    <source>
        <dbReference type="Proteomes" id="UP000184509"/>
    </source>
</evidence>
<dbReference type="InterPro" id="IPR057342">
    <property type="entry name" value="DEXDc_RapA"/>
</dbReference>
<dbReference type="InterPro" id="IPR038718">
    <property type="entry name" value="SNF2-like_sf"/>
</dbReference>
<dbReference type="STRING" id="1297750.SAMN05444405_110100"/>
<dbReference type="PANTHER" id="PTHR45766:SF6">
    <property type="entry name" value="SWI_SNF-RELATED MATRIX-ASSOCIATED ACTIN-DEPENDENT REGULATOR OF CHROMATIN SUBFAMILY A-LIKE PROTEIN 1"/>
    <property type="match status" value="1"/>
</dbReference>
<accession>A0A1M5CPC8</accession>
<keyword evidence="4" id="KW-0067">ATP-binding</keyword>
<evidence type="ECO:0000259" key="7">
    <source>
        <dbReference type="PROSITE" id="PS51194"/>
    </source>
</evidence>
<dbReference type="SUPFAM" id="SSF52540">
    <property type="entry name" value="P-loop containing nucleoside triphosphate hydrolases"/>
    <property type="match status" value="2"/>
</dbReference>
<reference evidence="8 9" key="1">
    <citation type="submission" date="2016-11" db="EMBL/GenBank/DDBJ databases">
        <authorList>
            <person name="Jaros S."/>
            <person name="Januszkiewicz K."/>
            <person name="Wedrychowicz H."/>
        </authorList>
    </citation>
    <scope>NUCLEOTIDE SEQUENCE [LARGE SCALE GENOMIC DNA]</scope>
    <source>
        <strain evidence="8 9">DSM 26991</strain>
    </source>
</reference>
<feature type="coiled-coil region" evidence="5">
    <location>
        <begin position="905"/>
        <end position="932"/>
    </location>
</feature>
<dbReference type="Gene3D" id="3.40.50.300">
    <property type="entry name" value="P-loop containing nucleotide triphosphate hydrolases"/>
    <property type="match status" value="1"/>
</dbReference>